<dbReference type="InterPro" id="IPR045120">
    <property type="entry name" value="Suco/Slp1-like"/>
</dbReference>
<keyword evidence="4" id="KW-0472">Membrane</keyword>
<proteinExistence type="predicted"/>
<feature type="region of interest" description="Disordered" evidence="6">
    <location>
        <begin position="866"/>
        <end position="990"/>
    </location>
</feature>
<dbReference type="PANTHER" id="PTHR12953:SF0">
    <property type="entry name" value="SUN DOMAIN-CONTAINING OSSIFICATION FACTOR"/>
    <property type="match status" value="1"/>
</dbReference>
<dbReference type="Proteomes" id="UP001448207">
    <property type="component" value="Unassembled WGS sequence"/>
</dbReference>
<keyword evidence="7" id="KW-0732">Signal</keyword>
<feature type="signal peptide" evidence="7">
    <location>
        <begin position="1"/>
        <end position="23"/>
    </location>
</feature>
<name>A0ABR3AKG0_PHYBL</name>
<feature type="region of interest" description="Disordered" evidence="6">
    <location>
        <begin position="486"/>
        <end position="557"/>
    </location>
</feature>
<sequence>MPRLNSIALSAAILISLAGLNFASCLKAQCPQKYFNELLIEQCSAPLHHDNIIPLFLNTPEQPPFSTSTKTEIASQESETAISQQSPPFASTYESLPDIPTTSPTTHSTVIPKTEALSASKKSTESNIHNTESIHRTGETRPPLLSFEDWQRQLLQTEEERHHKKKPGSHTGREKQIGQQMIDSIDGGLEGDLGAMFEGLMGITRKTAPDNVYEEGAYIEPKKSASGSASALASSSPSPLVSHSANTDKKVPPKPFKPLPVKALKERFNYASTDCAATVRSANKEAKGANSILYESKDQYLLNKCSANKFVIINLCESILVDTIVLANFEFFSSTFKDFRVYVADRYPTKDWKLLGQWQARNTRDLQVFKVQDRAGWSEYMKIEFLTHYGHEYYCPLSLVRVHGMPMMEYFNIVERKGLSGEGDEDVFLDDESLWPSEVRDEIIQPKRDVTNTSEFIPVATEGEEELTVVIPPVIIETVTSYEKETFSAENESFDDTEKSESTQTTKAQKNSTPTTTAYNAIDTSLADPNPSNTAKDNDQIKTADVTNSEDTIDNDDLNICEPPLNVGVDQLNSQLFEQEDIDASILPSFNSERTFTAVVEEHTAKPIITTSLTTTSAATTASSTTTDEIRSGASAKLSFGSHGKEPNIQESIYKTIMKRLNVLELNATLSQRYLDEQNKMLNTVFMEMEKRHQDQLILLLGRLNDTASLRLDNMKRRYEERYEELKSQSQIDAREMSARLNLLSDQITFERRMSTAQLVFLVVCFLYMALSRGTFSFLSPVIQAQTEERKRRSSAENILNPSPKHERETKTNLGAPKSADPISVQHRSSDIHPLSDATVPTTTDPKKSTPSLNKKISLLFNSSGGTINIPEIPPFQPNGNQSKDDGAQKPAPVNDTLDLKEPPVHNTPVTTPIPANAPTDFSSPNREHQKLTLGKHSSIPLENSDNSLDTKEYIQKQQISPVNGATSSSSFPLPKGTLDSEVCKTLDEI</sequence>
<dbReference type="PROSITE" id="PS51469">
    <property type="entry name" value="SUN"/>
    <property type="match status" value="1"/>
</dbReference>
<feature type="domain" description="SUN" evidence="8">
    <location>
        <begin position="227"/>
        <end position="407"/>
    </location>
</feature>
<feature type="region of interest" description="Disordered" evidence="6">
    <location>
        <begin position="158"/>
        <end position="178"/>
    </location>
</feature>
<reference evidence="9 10" key="1">
    <citation type="submission" date="2024-04" db="EMBL/GenBank/DDBJ databases">
        <title>Symmetric and asymmetric DNA N6-adenine methylation regulates different biological responses in Mucorales.</title>
        <authorList>
            <consortium name="Lawrence Berkeley National Laboratory"/>
            <person name="Lax C."/>
            <person name="Mondo S.J."/>
            <person name="Osorio-Concepcion M."/>
            <person name="Muszewska A."/>
            <person name="Corrochano-Luque M."/>
            <person name="Gutierrez G."/>
            <person name="Riley R."/>
            <person name="Lipzen A."/>
            <person name="Guo J."/>
            <person name="Hundley H."/>
            <person name="Amirebrahimi M."/>
            <person name="Ng V."/>
            <person name="Lorenzo-Gutierrez D."/>
            <person name="Binder U."/>
            <person name="Yang J."/>
            <person name="Song Y."/>
            <person name="Canovas D."/>
            <person name="Navarro E."/>
            <person name="Freitag M."/>
            <person name="Gabaldon T."/>
            <person name="Grigoriev I.V."/>
            <person name="Corrochano L.M."/>
            <person name="Nicolas F.E."/>
            <person name="Garre V."/>
        </authorList>
    </citation>
    <scope>NUCLEOTIDE SEQUENCE [LARGE SCALE GENOMIC DNA]</scope>
    <source>
        <strain evidence="9 10">L51</strain>
    </source>
</reference>
<feature type="chain" id="PRO_5045241221" evidence="7">
    <location>
        <begin position="24"/>
        <end position="990"/>
    </location>
</feature>
<evidence type="ECO:0000256" key="6">
    <source>
        <dbReference type="SAM" id="MobiDB-lite"/>
    </source>
</evidence>
<dbReference type="Pfam" id="PF07738">
    <property type="entry name" value="Sad1_UNC"/>
    <property type="match status" value="1"/>
</dbReference>
<dbReference type="Gene3D" id="2.60.120.260">
    <property type="entry name" value="Galactose-binding domain-like"/>
    <property type="match status" value="1"/>
</dbReference>
<gene>
    <name evidence="9" type="ORF">J3Q64DRAFT_1346818</name>
</gene>
<keyword evidence="10" id="KW-1185">Reference proteome</keyword>
<evidence type="ECO:0000256" key="2">
    <source>
        <dbReference type="ARBA" id="ARBA00022692"/>
    </source>
</evidence>
<feature type="region of interest" description="Disordered" evidence="6">
    <location>
        <begin position="224"/>
        <end position="256"/>
    </location>
</feature>
<evidence type="ECO:0000259" key="8">
    <source>
        <dbReference type="PROSITE" id="PS51469"/>
    </source>
</evidence>
<comment type="caution">
    <text evidence="9">The sequence shown here is derived from an EMBL/GenBank/DDBJ whole genome shotgun (WGS) entry which is preliminary data.</text>
</comment>
<keyword evidence="3" id="KW-1133">Transmembrane helix</keyword>
<evidence type="ECO:0000256" key="4">
    <source>
        <dbReference type="ARBA" id="ARBA00023136"/>
    </source>
</evidence>
<protein>
    <submittedName>
        <fullName evidence="9">UNC-like C-terminal-domain-containing protein</fullName>
    </submittedName>
</protein>
<keyword evidence="2" id="KW-0812">Transmembrane</keyword>
<comment type="subcellular location">
    <subcellularLocation>
        <location evidence="1">Endomembrane system</location>
    </subcellularLocation>
</comment>
<evidence type="ECO:0000313" key="9">
    <source>
        <dbReference type="EMBL" id="KAL0076757.1"/>
    </source>
</evidence>
<dbReference type="EMBL" id="JBCLYO010000030">
    <property type="protein sequence ID" value="KAL0076757.1"/>
    <property type="molecule type" value="Genomic_DNA"/>
</dbReference>
<feature type="compositionally biased region" description="Polar residues" evidence="6">
    <location>
        <begin position="502"/>
        <end position="523"/>
    </location>
</feature>
<feature type="coiled-coil region" evidence="5">
    <location>
        <begin position="709"/>
        <end position="736"/>
    </location>
</feature>
<keyword evidence="5" id="KW-0175">Coiled coil</keyword>
<evidence type="ECO:0000256" key="7">
    <source>
        <dbReference type="SAM" id="SignalP"/>
    </source>
</evidence>
<dbReference type="PANTHER" id="PTHR12953">
    <property type="entry name" value="MEMBRANE PROTEIN CH1 RELATED"/>
    <property type="match status" value="1"/>
</dbReference>
<evidence type="ECO:0000256" key="5">
    <source>
        <dbReference type="SAM" id="Coils"/>
    </source>
</evidence>
<feature type="region of interest" description="Disordered" evidence="6">
    <location>
        <begin position="787"/>
        <end position="854"/>
    </location>
</feature>
<feature type="region of interest" description="Disordered" evidence="6">
    <location>
        <begin position="116"/>
        <end position="141"/>
    </location>
</feature>
<evidence type="ECO:0000256" key="3">
    <source>
        <dbReference type="ARBA" id="ARBA00022989"/>
    </source>
</evidence>
<evidence type="ECO:0000313" key="10">
    <source>
        <dbReference type="Proteomes" id="UP001448207"/>
    </source>
</evidence>
<evidence type="ECO:0000256" key="1">
    <source>
        <dbReference type="ARBA" id="ARBA00004308"/>
    </source>
</evidence>
<dbReference type="InterPro" id="IPR012919">
    <property type="entry name" value="SUN_dom"/>
</dbReference>
<feature type="compositionally biased region" description="Polar residues" evidence="6">
    <location>
        <begin position="956"/>
        <end position="972"/>
    </location>
</feature>
<feature type="compositionally biased region" description="Low complexity" evidence="6">
    <location>
        <begin position="839"/>
        <end position="852"/>
    </location>
</feature>
<feature type="compositionally biased region" description="Low complexity" evidence="6">
    <location>
        <begin position="224"/>
        <end position="245"/>
    </location>
</feature>
<accession>A0ABR3AKG0</accession>
<organism evidence="9 10">
    <name type="scientific">Phycomyces blakesleeanus</name>
    <dbReference type="NCBI Taxonomy" id="4837"/>
    <lineage>
        <taxon>Eukaryota</taxon>
        <taxon>Fungi</taxon>
        <taxon>Fungi incertae sedis</taxon>
        <taxon>Mucoromycota</taxon>
        <taxon>Mucoromycotina</taxon>
        <taxon>Mucoromycetes</taxon>
        <taxon>Mucorales</taxon>
        <taxon>Phycomycetaceae</taxon>
        <taxon>Phycomyces</taxon>
    </lineage>
</organism>